<comment type="caution">
    <text evidence="1">The sequence shown here is derived from an EMBL/GenBank/DDBJ whole genome shotgun (WGS) entry which is preliminary data.</text>
</comment>
<name>A0AA39WRN9_9PEZI</name>
<dbReference type="AlphaFoldDB" id="A0AA39WRN9"/>
<accession>A0AA39WRN9</accession>
<keyword evidence="2" id="KW-1185">Reference proteome</keyword>
<gene>
    <name evidence="1" type="ORF">B0T14DRAFT_229477</name>
</gene>
<sequence>MRRDGPIFPLFPSTPLDNHTLVGGWGSWSWSATPPSFVSGTPVPFNLLEPSEPDVTKRTRFSSVPSGAAHSWCGPICFLLPAHHQSHHQRGRCWLDEEWMRGDYPAGRIGHHYGLYMAQCVRSETNQRF</sequence>
<dbReference type="EMBL" id="JAULSU010000004">
    <property type="protein sequence ID" value="KAK0620339.1"/>
    <property type="molecule type" value="Genomic_DNA"/>
</dbReference>
<protein>
    <submittedName>
        <fullName evidence="1">Uncharacterized protein</fullName>
    </submittedName>
</protein>
<evidence type="ECO:0000313" key="1">
    <source>
        <dbReference type="EMBL" id="KAK0620339.1"/>
    </source>
</evidence>
<dbReference type="Proteomes" id="UP001175000">
    <property type="component" value="Unassembled WGS sequence"/>
</dbReference>
<proteinExistence type="predicted"/>
<reference evidence="1" key="1">
    <citation type="submission" date="2023-06" db="EMBL/GenBank/DDBJ databases">
        <title>Genome-scale phylogeny and comparative genomics of the fungal order Sordariales.</title>
        <authorList>
            <consortium name="Lawrence Berkeley National Laboratory"/>
            <person name="Hensen N."/>
            <person name="Bonometti L."/>
            <person name="Westerberg I."/>
            <person name="Brannstrom I.O."/>
            <person name="Guillou S."/>
            <person name="Cros-Aarteil S."/>
            <person name="Calhoun S."/>
            <person name="Haridas S."/>
            <person name="Kuo A."/>
            <person name="Mondo S."/>
            <person name="Pangilinan J."/>
            <person name="Riley R."/>
            <person name="Labutti K."/>
            <person name="Andreopoulos B."/>
            <person name="Lipzen A."/>
            <person name="Chen C."/>
            <person name="Yanf M."/>
            <person name="Daum C."/>
            <person name="Ng V."/>
            <person name="Clum A."/>
            <person name="Steindorff A."/>
            <person name="Ohm R."/>
            <person name="Martin F."/>
            <person name="Silar P."/>
            <person name="Natvig D."/>
            <person name="Lalanne C."/>
            <person name="Gautier V."/>
            <person name="Ament-Velasquez S.L."/>
            <person name="Kruys A."/>
            <person name="Hutchinson M.I."/>
            <person name="Powell A.J."/>
            <person name="Barry K."/>
            <person name="Miller A.N."/>
            <person name="Grigoriev I.V."/>
            <person name="Debuchy R."/>
            <person name="Gladieux P."/>
            <person name="Thoren M.H."/>
            <person name="Johannesson H."/>
        </authorList>
    </citation>
    <scope>NUCLEOTIDE SEQUENCE</scope>
    <source>
        <strain evidence="1">CBS 606.72</strain>
    </source>
</reference>
<organism evidence="1 2">
    <name type="scientific">Immersiella caudata</name>
    <dbReference type="NCBI Taxonomy" id="314043"/>
    <lineage>
        <taxon>Eukaryota</taxon>
        <taxon>Fungi</taxon>
        <taxon>Dikarya</taxon>
        <taxon>Ascomycota</taxon>
        <taxon>Pezizomycotina</taxon>
        <taxon>Sordariomycetes</taxon>
        <taxon>Sordariomycetidae</taxon>
        <taxon>Sordariales</taxon>
        <taxon>Lasiosphaeriaceae</taxon>
        <taxon>Immersiella</taxon>
    </lineage>
</organism>
<evidence type="ECO:0000313" key="2">
    <source>
        <dbReference type="Proteomes" id="UP001175000"/>
    </source>
</evidence>